<feature type="domain" description="DUF2357" evidence="1">
    <location>
        <begin position="73"/>
        <end position="232"/>
    </location>
</feature>
<dbReference type="EMBL" id="JACHXU010000003">
    <property type="protein sequence ID" value="MBB3205475.1"/>
    <property type="molecule type" value="Genomic_DNA"/>
</dbReference>
<dbReference type="RefSeq" id="WP_184303063.1">
    <property type="nucleotide sequence ID" value="NZ_JACHXU010000003.1"/>
</dbReference>
<sequence length="426" mass="49016">MLESTIDLADVAPEESPVLDALEQFAQFADEMVDSEKPNPISWEGNPSQVAVRSVGRVLSKWRHASKPNRPPFALVVRLARDLPSVLTDVAGHPKRILQRRRAMEPINRLRELDSSCVRWLTRQPGNTLAEKSGHRRAVLAVQRYESVDTLENRVVRDLLKRCIALASDYLRQHQSYYPNHDWIRMTDHFRKLCRRLESLPQLQEVSGLPSLPKPNYVLLHESRYKQVWRSYMEVIRQQRRRQQLWTWRHQAFADMVTVAWMSSASRGLADRQVRKAAHRFDLRIRETPLQGTFFDWAALPPMWNLVDDTTFYIGPIESIVDVARLVKSSGVDLDIAKLSQGFSHQQQGTFVTIWNQTKWNVAKLEISFAGDTERTEGIGGCSENEALVTLVDCMTGMQAGKHIVPLKLIDNPRSLDMLHHQWCLS</sequence>
<evidence type="ECO:0000313" key="2">
    <source>
        <dbReference type="EMBL" id="MBB3205475.1"/>
    </source>
</evidence>
<organism evidence="2 3">
    <name type="scientific">Aporhodopirellula rubra</name>
    <dbReference type="NCBI Taxonomy" id="980271"/>
    <lineage>
        <taxon>Bacteria</taxon>
        <taxon>Pseudomonadati</taxon>
        <taxon>Planctomycetota</taxon>
        <taxon>Planctomycetia</taxon>
        <taxon>Pirellulales</taxon>
        <taxon>Pirellulaceae</taxon>
        <taxon>Aporhodopirellula</taxon>
    </lineage>
</organism>
<dbReference type="InterPro" id="IPR018633">
    <property type="entry name" value="DUF2357"/>
</dbReference>
<dbReference type="Proteomes" id="UP000536179">
    <property type="component" value="Unassembled WGS sequence"/>
</dbReference>
<comment type="caution">
    <text evidence="2">The sequence shown here is derived from an EMBL/GenBank/DDBJ whole genome shotgun (WGS) entry which is preliminary data.</text>
</comment>
<accession>A0A7W5DW27</accession>
<dbReference type="Pfam" id="PF09823">
    <property type="entry name" value="DUF2357"/>
    <property type="match status" value="1"/>
</dbReference>
<name>A0A7W5DW27_9BACT</name>
<dbReference type="AlphaFoldDB" id="A0A7W5DW27"/>
<evidence type="ECO:0000259" key="1">
    <source>
        <dbReference type="Pfam" id="PF09823"/>
    </source>
</evidence>
<reference evidence="2 3" key="1">
    <citation type="submission" date="2020-08" db="EMBL/GenBank/DDBJ databases">
        <title>Genomic Encyclopedia of Type Strains, Phase III (KMG-III): the genomes of soil and plant-associated and newly described type strains.</title>
        <authorList>
            <person name="Whitman W."/>
        </authorList>
    </citation>
    <scope>NUCLEOTIDE SEQUENCE [LARGE SCALE GENOMIC DNA]</scope>
    <source>
        <strain evidence="2 3">CECT 8075</strain>
    </source>
</reference>
<keyword evidence="3" id="KW-1185">Reference proteome</keyword>
<gene>
    <name evidence="2" type="ORF">FHS27_001275</name>
</gene>
<proteinExistence type="predicted"/>
<protein>
    <recommendedName>
        <fullName evidence="1">DUF2357 domain-containing protein</fullName>
    </recommendedName>
</protein>
<evidence type="ECO:0000313" key="3">
    <source>
        <dbReference type="Proteomes" id="UP000536179"/>
    </source>
</evidence>